<evidence type="ECO:0000313" key="1">
    <source>
        <dbReference type="EMBL" id="ETJ18435.1"/>
    </source>
</evidence>
<name>W1WMV7_9ZZZZ</name>
<sequence>MNVFPGFIDELDESKKKEGSKTIVSRIFGNRFRSDQTLYEYLIEFLLVFTSAKDANLELGKMKFHDISINKEMSYWTKPRMGLRRFIFYDKSRKSSSIKADEEAYKKMKEILVSKMEDINEENGKEYIESIQDLLHGYAVVIKKRAWCAQAILPICPELIFCGAMPNEKKRLKLVDWENDPETVDTKFDFDKRNFLSRGGELYYLHLLQGLENNNDKKSKLEMLLNDLISGQCKSISKISAFIQNSWEEEIGFDKSDVIKMKLAFIPKDAYVECEQNSIDELINYLSCKLHPINRIEILAKGIMFQIMRMMSCAVASYLKVEKKKWIIDMRGSSTDTVKKIAAEMYRSIEDDFMTALNEMSKEINIDENDMMKKVHEAKVNSFDIFKSKGKELQCIIPISGSFERFSLSEDIIRFLVLSLIAPQKKMTLNMFLEKLYEHYGIVIGPYEYRRSLNNESNIEVSLANSFNDNVIAFQNFLKATGFLRELSDATSIVVNPYTNILEEEN</sequence>
<protein>
    <submittedName>
        <fullName evidence="1">Uncharacterized protein</fullName>
    </submittedName>
</protein>
<proteinExistence type="predicted"/>
<accession>W1WMV7</accession>
<organism evidence="1">
    <name type="scientific">human gut metagenome</name>
    <dbReference type="NCBI Taxonomy" id="408170"/>
    <lineage>
        <taxon>unclassified sequences</taxon>
        <taxon>metagenomes</taxon>
        <taxon>organismal metagenomes</taxon>
    </lineage>
</organism>
<dbReference type="AlphaFoldDB" id="W1WMV7"/>
<gene>
    <name evidence="1" type="ORF">Q604_UNBC18632G0006</name>
</gene>
<dbReference type="EMBL" id="AZMM01018632">
    <property type="protein sequence ID" value="ETJ18435.1"/>
    <property type="molecule type" value="Genomic_DNA"/>
</dbReference>
<comment type="caution">
    <text evidence="1">The sequence shown here is derived from an EMBL/GenBank/DDBJ whole genome shotgun (WGS) entry which is preliminary data.</text>
</comment>
<reference evidence="1" key="1">
    <citation type="submission" date="2013-12" db="EMBL/GenBank/DDBJ databases">
        <title>A Varibaculum cambriense genome reconstructed from a premature infant gut community with otherwise low bacterial novelty that shifts toward anaerobic metabolism during the third week of life.</title>
        <authorList>
            <person name="Brown C.T."/>
            <person name="Sharon I."/>
            <person name="Thomas B.C."/>
            <person name="Castelle C.J."/>
            <person name="Morowitz M.J."/>
            <person name="Banfield J.F."/>
        </authorList>
    </citation>
    <scope>NUCLEOTIDE SEQUENCE</scope>
</reference>